<gene>
    <name evidence="2" type="ordered locus">Slin_3501</name>
</gene>
<keyword evidence="3" id="KW-1185">Reference proteome</keyword>
<dbReference type="PANTHER" id="PTHR36440">
    <property type="entry name" value="PUTATIVE (AFU_ORTHOLOGUE AFUA_8G07350)-RELATED"/>
    <property type="match status" value="1"/>
</dbReference>
<proteinExistence type="predicted"/>
<feature type="domain" description="Cupin type-2" evidence="1">
    <location>
        <begin position="51"/>
        <end position="120"/>
    </location>
</feature>
<evidence type="ECO:0000259" key="1">
    <source>
        <dbReference type="Pfam" id="PF07883"/>
    </source>
</evidence>
<evidence type="ECO:0000313" key="2">
    <source>
        <dbReference type="EMBL" id="ADB39509.1"/>
    </source>
</evidence>
<name>D2QQ76_SPILD</name>
<dbReference type="Proteomes" id="UP000002028">
    <property type="component" value="Chromosome"/>
</dbReference>
<dbReference type="HOGENOM" id="CLU_1387745_0_0_10"/>
<protein>
    <submittedName>
        <fullName evidence="2">Cupin 2 conserved barrel domain protein</fullName>
    </submittedName>
</protein>
<dbReference type="STRING" id="504472.Slin_3501"/>
<dbReference type="InterPro" id="IPR013096">
    <property type="entry name" value="Cupin_2"/>
</dbReference>
<dbReference type="SUPFAM" id="SSF51182">
    <property type="entry name" value="RmlC-like cupins"/>
    <property type="match status" value="1"/>
</dbReference>
<dbReference type="InterPro" id="IPR053146">
    <property type="entry name" value="QDO-like"/>
</dbReference>
<dbReference type="eggNOG" id="COG0662">
    <property type="taxonomic scope" value="Bacteria"/>
</dbReference>
<evidence type="ECO:0000313" key="3">
    <source>
        <dbReference type="Proteomes" id="UP000002028"/>
    </source>
</evidence>
<dbReference type="PANTHER" id="PTHR36440:SF1">
    <property type="entry name" value="PUTATIVE (AFU_ORTHOLOGUE AFUA_8G07350)-RELATED"/>
    <property type="match status" value="1"/>
</dbReference>
<dbReference type="RefSeq" id="WP_012928030.1">
    <property type="nucleotide sequence ID" value="NC_013730.1"/>
</dbReference>
<accession>D2QQ76</accession>
<dbReference type="EMBL" id="CP001769">
    <property type="protein sequence ID" value="ADB39509.1"/>
    <property type="molecule type" value="Genomic_DNA"/>
</dbReference>
<dbReference type="AlphaFoldDB" id="D2QQ76"/>
<dbReference type="KEGG" id="sli:Slin_3501"/>
<dbReference type="InterPro" id="IPR014710">
    <property type="entry name" value="RmlC-like_jellyroll"/>
</dbReference>
<organism evidence="2 3">
    <name type="scientific">Spirosoma linguale (strain ATCC 33905 / DSM 74 / LMG 10896 / Claus 1)</name>
    <dbReference type="NCBI Taxonomy" id="504472"/>
    <lineage>
        <taxon>Bacteria</taxon>
        <taxon>Pseudomonadati</taxon>
        <taxon>Bacteroidota</taxon>
        <taxon>Cytophagia</taxon>
        <taxon>Cytophagales</taxon>
        <taxon>Cytophagaceae</taxon>
        <taxon>Spirosoma</taxon>
    </lineage>
</organism>
<sequence>MSNSVTNQLAVAYTAPGQNANNAPMLNVLGMPVGVKISYGQTGGTFSCVETHMAPLQFGPPPHVHYELDEIMLVLEGTITVLEGTETREIPTGAYHLRPRGIVHTFWNAHNAPARFLDMYPSNTQDFAHYLEELSDLGGAIQAEGGNPFAPENMARFKALDARYNHEVFYEQMPEHMAKYGPNV</sequence>
<dbReference type="Pfam" id="PF07883">
    <property type="entry name" value="Cupin_2"/>
    <property type="match status" value="1"/>
</dbReference>
<dbReference type="Gene3D" id="2.60.120.10">
    <property type="entry name" value="Jelly Rolls"/>
    <property type="match status" value="1"/>
</dbReference>
<dbReference type="InterPro" id="IPR011051">
    <property type="entry name" value="RmlC_Cupin_sf"/>
</dbReference>
<reference evidence="2 3" key="1">
    <citation type="journal article" date="2010" name="Stand. Genomic Sci.">
        <title>Complete genome sequence of Spirosoma linguale type strain (1).</title>
        <authorList>
            <person name="Lail K."/>
            <person name="Sikorski J."/>
            <person name="Saunders E."/>
            <person name="Lapidus A."/>
            <person name="Glavina Del Rio T."/>
            <person name="Copeland A."/>
            <person name="Tice H."/>
            <person name="Cheng J.-F."/>
            <person name="Lucas S."/>
            <person name="Nolan M."/>
            <person name="Bruce D."/>
            <person name="Goodwin L."/>
            <person name="Pitluck S."/>
            <person name="Ivanova N."/>
            <person name="Mavromatis K."/>
            <person name="Ovchinnikova G."/>
            <person name="Pati A."/>
            <person name="Chen A."/>
            <person name="Palaniappan K."/>
            <person name="Land M."/>
            <person name="Hauser L."/>
            <person name="Chang Y.-J."/>
            <person name="Jeffries C.D."/>
            <person name="Chain P."/>
            <person name="Brettin T."/>
            <person name="Detter J.C."/>
            <person name="Schuetze A."/>
            <person name="Rohde M."/>
            <person name="Tindall B.J."/>
            <person name="Goeker M."/>
            <person name="Bristow J."/>
            <person name="Eisen J.A."/>
            <person name="Markowitz V."/>
            <person name="Hugenholtz P."/>
            <person name="Kyrpides N.C."/>
            <person name="Klenk H.-P."/>
            <person name="Chen F."/>
        </authorList>
    </citation>
    <scope>NUCLEOTIDE SEQUENCE [LARGE SCALE GENOMIC DNA]</scope>
    <source>
        <strain evidence="3">ATCC 33905 / DSM 74 / LMG 10896 / Claus 1</strain>
    </source>
</reference>